<accession>A0A7R9PH47</accession>
<dbReference type="AlphaFoldDB" id="A0A7R9PH47"/>
<name>A0A7R9PH47_TIMGE</name>
<dbReference type="SUPFAM" id="SSF55797">
    <property type="entry name" value="PR-1-like"/>
    <property type="match status" value="2"/>
</dbReference>
<protein>
    <recommendedName>
        <fullName evidence="1">SCP domain-containing protein</fullName>
    </recommendedName>
</protein>
<dbReference type="PRINTS" id="PR00838">
    <property type="entry name" value="V5ALLERGEN"/>
</dbReference>
<dbReference type="GO" id="GO:0005576">
    <property type="term" value="C:extracellular region"/>
    <property type="evidence" value="ECO:0007669"/>
    <property type="project" value="UniProtKB-SubCell"/>
</dbReference>
<dbReference type="PROSITE" id="PS01009">
    <property type="entry name" value="CRISP_1"/>
    <property type="match status" value="2"/>
</dbReference>
<organism evidence="2">
    <name type="scientific">Timema genevievae</name>
    <name type="common">Walking stick</name>
    <dbReference type="NCBI Taxonomy" id="629358"/>
    <lineage>
        <taxon>Eukaryota</taxon>
        <taxon>Metazoa</taxon>
        <taxon>Ecdysozoa</taxon>
        <taxon>Arthropoda</taxon>
        <taxon>Hexapoda</taxon>
        <taxon>Insecta</taxon>
        <taxon>Pterygota</taxon>
        <taxon>Neoptera</taxon>
        <taxon>Polyneoptera</taxon>
        <taxon>Phasmatodea</taxon>
        <taxon>Timematodea</taxon>
        <taxon>Timematoidea</taxon>
        <taxon>Timematidae</taxon>
        <taxon>Timema</taxon>
    </lineage>
</organism>
<evidence type="ECO:0000259" key="1">
    <source>
        <dbReference type="SMART" id="SM00198"/>
    </source>
</evidence>
<dbReference type="InterPro" id="IPR035940">
    <property type="entry name" value="CAP_sf"/>
</dbReference>
<evidence type="ECO:0000313" key="2">
    <source>
        <dbReference type="EMBL" id="CAD7586035.1"/>
    </source>
</evidence>
<dbReference type="CDD" id="cd05380">
    <property type="entry name" value="CAP_euk"/>
    <property type="match status" value="2"/>
</dbReference>
<sequence length="554" mass="61807">MTYPLSLGPLVTSIKTNQSKASLRQFVSPLYIYLSRTQCHQHHAAYAYSTTPLRLRRTTPRSCSQGPADKCKTPFSRGFNQTEKNAIVNEHNRLRNIVALGKESRGNPGSQPSAANMRKMSWNEELATIAQRWADQCKDGHDANRNTLDKTYVGQNIHYTYEGRSRSGKCLVVASFYNEVKEFNKSHVDRYVASSAGHYTQVVWANTHQVGCGYISYPGKGSRVTTVVCNYKPGGNILSAAVYKEGVATACNTPFSRGFNQTEKDDIVNEHNRLRNIVALGKERRGNPGPQPSAANMKKISWDDELAEIAQQRFNVGQNICMTGSTIHHSFDPSLQVRDFYDEVKHFNRTDVNCFKLPEPKSEVVGHYTQVVWADTESVGCGLIYYPDGAWNIYYMACNYGPGGNIIGDSLYKEGTPCSECDGGCDITYTDKKSKKGWNTNKNKNANSRSTSLLCNVDIGLICLSLSESIKSKPTKSDGLFNVHFLNNLEQSASGAECISKERERERLKNSEEKFHPQYTRPGSNHDLHGINFCILTNIDFTDVKPLFGSSATI</sequence>
<dbReference type="EMBL" id="OE839184">
    <property type="protein sequence ID" value="CAD7586035.1"/>
    <property type="molecule type" value="Genomic_DNA"/>
</dbReference>
<feature type="domain" description="SCP" evidence="1">
    <location>
        <begin position="82"/>
        <end position="239"/>
    </location>
</feature>
<dbReference type="Gene3D" id="3.40.33.10">
    <property type="entry name" value="CAP"/>
    <property type="match status" value="2"/>
</dbReference>
<dbReference type="InterPro" id="IPR001283">
    <property type="entry name" value="CRISP-related"/>
</dbReference>
<reference evidence="2" key="1">
    <citation type="submission" date="2020-11" db="EMBL/GenBank/DDBJ databases">
        <authorList>
            <person name="Tran Van P."/>
        </authorList>
    </citation>
    <scope>NUCLEOTIDE SEQUENCE</scope>
</reference>
<dbReference type="InterPro" id="IPR002413">
    <property type="entry name" value="V5_allergen-like"/>
</dbReference>
<feature type="domain" description="SCP" evidence="1">
    <location>
        <begin position="262"/>
        <end position="408"/>
    </location>
</feature>
<gene>
    <name evidence="2" type="ORF">TGEB3V08_LOCUS476</name>
</gene>
<dbReference type="InterPro" id="IPR014044">
    <property type="entry name" value="CAP_dom"/>
</dbReference>
<dbReference type="PROSITE" id="PS01010">
    <property type="entry name" value="CRISP_2"/>
    <property type="match status" value="1"/>
</dbReference>
<dbReference type="SMART" id="SM00198">
    <property type="entry name" value="SCP"/>
    <property type="match status" value="2"/>
</dbReference>
<dbReference type="PRINTS" id="PR00837">
    <property type="entry name" value="V5TPXLIKE"/>
</dbReference>
<dbReference type="Pfam" id="PF00188">
    <property type="entry name" value="CAP"/>
    <property type="match status" value="2"/>
</dbReference>
<dbReference type="PANTHER" id="PTHR10334">
    <property type="entry name" value="CYSTEINE-RICH SECRETORY PROTEIN-RELATED"/>
    <property type="match status" value="1"/>
</dbReference>
<proteinExistence type="predicted"/>
<dbReference type="InterPro" id="IPR018244">
    <property type="entry name" value="Allrgn_V5/Tpx1_CS"/>
</dbReference>